<evidence type="ECO:0000313" key="4">
    <source>
        <dbReference type="Proteomes" id="UP000630594"/>
    </source>
</evidence>
<keyword evidence="4" id="KW-1185">Reference proteome</keyword>
<dbReference type="SUPFAM" id="SSF82171">
    <property type="entry name" value="DPP6 N-terminal domain-like"/>
    <property type="match status" value="1"/>
</dbReference>
<accession>A0ABQ1Q119</accession>
<keyword evidence="2" id="KW-0472">Membrane</keyword>
<evidence type="ECO:0000313" key="3">
    <source>
        <dbReference type="EMBL" id="GGD08722.1"/>
    </source>
</evidence>
<organism evidence="3 4">
    <name type="scientific">Nocardioides daphniae</name>
    <dbReference type="NCBI Taxonomy" id="402297"/>
    <lineage>
        <taxon>Bacteria</taxon>
        <taxon>Bacillati</taxon>
        <taxon>Actinomycetota</taxon>
        <taxon>Actinomycetes</taxon>
        <taxon>Propionibacteriales</taxon>
        <taxon>Nocardioidaceae</taxon>
        <taxon>Nocardioides</taxon>
    </lineage>
</organism>
<proteinExistence type="predicted"/>
<sequence>MGWILVALGALLWGAIGPATIVVVGALLLVPQVRSRVPRPRLSWRGAGIGVLVAVVLAAVVVVLPDGTLPVPSNGGLLVTPAYEGRQVAAKPLDVDEPSQHPWLADSQINRPGPLGDNPESDSAWYGLESCRSMQFASNGRLVAICHDRRGPLLHVLDPESMRPLATKRLPAASQTDDAVRADACSGARFYLDNGDRAVLATTDGRIQAIGTADADGEPDLTVDQTWNLVKLIGEDDCLVRAMADWSGRIWWVSYQGRVGMLDTVAGGAKVLDLEEQITQPFSVDESGVFVTTDRALYRLVVDDRGAAKVSWRTTYDRGVEVKSGQIAQGSGSGPALVDDNLVAIADNAEPRMQVAFHDRSTGAEVCKSAVFDGGESATETSLVSVGSGVVVTNDHGRRSVASTLLGFTPTGGMARVDHADGACRVVWTNPVAAVSTRPVVSWATGLVYTMAKRPSAWGVSAWYLTALDVRDGKRAFAVRTGTGVLHTPRLSFVALGKDGAAYVGHRSGLVRVRDAERAKK</sequence>
<feature type="region of interest" description="Disordered" evidence="1">
    <location>
        <begin position="101"/>
        <end position="121"/>
    </location>
</feature>
<reference evidence="4" key="1">
    <citation type="journal article" date="2019" name="Int. J. Syst. Evol. Microbiol.">
        <title>The Global Catalogue of Microorganisms (GCM) 10K type strain sequencing project: providing services to taxonomists for standard genome sequencing and annotation.</title>
        <authorList>
            <consortium name="The Broad Institute Genomics Platform"/>
            <consortium name="The Broad Institute Genome Sequencing Center for Infectious Disease"/>
            <person name="Wu L."/>
            <person name="Ma J."/>
        </authorList>
    </citation>
    <scope>NUCLEOTIDE SEQUENCE [LARGE SCALE GENOMIC DNA]</scope>
    <source>
        <strain evidence="4">CCM 7403</strain>
    </source>
</reference>
<keyword evidence="2" id="KW-0812">Transmembrane</keyword>
<dbReference type="RefSeq" id="WP_188420786.1">
    <property type="nucleotide sequence ID" value="NZ_BMCK01000001.1"/>
</dbReference>
<feature type="transmembrane region" description="Helical" evidence="2">
    <location>
        <begin position="42"/>
        <end position="64"/>
    </location>
</feature>
<gene>
    <name evidence="3" type="ORF">GCM10007231_04460</name>
</gene>
<protein>
    <recommendedName>
        <fullName evidence="5">Pyrroloquinoline-quinone binding quinoprotein</fullName>
    </recommendedName>
</protein>
<dbReference type="Proteomes" id="UP000630594">
    <property type="component" value="Unassembled WGS sequence"/>
</dbReference>
<evidence type="ECO:0000256" key="2">
    <source>
        <dbReference type="SAM" id="Phobius"/>
    </source>
</evidence>
<comment type="caution">
    <text evidence="3">The sequence shown here is derived from an EMBL/GenBank/DDBJ whole genome shotgun (WGS) entry which is preliminary data.</text>
</comment>
<evidence type="ECO:0000256" key="1">
    <source>
        <dbReference type="SAM" id="MobiDB-lite"/>
    </source>
</evidence>
<evidence type="ECO:0008006" key="5">
    <source>
        <dbReference type="Google" id="ProtNLM"/>
    </source>
</evidence>
<dbReference type="EMBL" id="BMCK01000001">
    <property type="protein sequence ID" value="GGD08722.1"/>
    <property type="molecule type" value="Genomic_DNA"/>
</dbReference>
<keyword evidence="2" id="KW-1133">Transmembrane helix</keyword>
<name>A0ABQ1Q119_9ACTN</name>
<feature type="transmembrane region" description="Helical" evidence="2">
    <location>
        <begin position="6"/>
        <end position="30"/>
    </location>
</feature>